<dbReference type="Gene3D" id="1.10.630.10">
    <property type="entry name" value="Cytochrome P450"/>
    <property type="match status" value="1"/>
</dbReference>
<keyword evidence="1" id="KW-0472">Membrane</keyword>
<evidence type="ECO:0000313" key="2">
    <source>
        <dbReference type="EMBL" id="ORY62498.1"/>
    </source>
</evidence>
<dbReference type="InterPro" id="IPR053007">
    <property type="entry name" value="CYP450_monoxygenase_sec-met"/>
</dbReference>
<dbReference type="Proteomes" id="UP000193689">
    <property type="component" value="Unassembled WGS sequence"/>
</dbReference>
<dbReference type="EMBL" id="MCFJ01000009">
    <property type="protein sequence ID" value="ORY62498.1"/>
    <property type="molecule type" value="Genomic_DNA"/>
</dbReference>
<name>A0A1Y2DT96_9PEZI</name>
<accession>A0A1Y2DT96</accession>
<evidence type="ECO:0000256" key="1">
    <source>
        <dbReference type="SAM" id="Phobius"/>
    </source>
</evidence>
<dbReference type="STRING" id="1141098.A0A1Y2DT96"/>
<dbReference type="GO" id="GO:0016705">
    <property type="term" value="F:oxidoreductase activity, acting on paired donors, with incorporation or reduction of molecular oxygen"/>
    <property type="evidence" value="ECO:0007669"/>
    <property type="project" value="InterPro"/>
</dbReference>
<dbReference type="GO" id="GO:0005506">
    <property type="term" value="F:iron ion binding"/>
    <property type="evidence" value="ECO:0007669"/>
    <property type="project" value="InterPro"/>
</dbReference>
<gene>
    <name evidence="2" type="ORF">BCR38DRAFT_467111</name>
</gene>
<dbReference type="InParanoid" id="A0A1Y2DT96"/>
<dbReference type="SUPFAM" id="SSF48264">
    <property type="entry name" value="Cytochrome P450"/>
    <property type="match status" value="1"/>
</dbReference>
<proteinExistence type="predicted"/>
<dbReference type="AlphaFoldDB" id="A0A1Y2DT96"/>
<evidence type="ECO:0008006" key="4">
    <source>
        <dbReference type="Google" id="ProtNLM"/>
    </source>
</evidence>
<dbReference type="OrthoDB" id="3366823at2759"/>
<sequence length="363" mass="40249">MSIPLDVVALVTIYFVTYQLSSRKIDPQEPPIISPKIPVVDHLLGMAIFGGRFSKNTGIRNKHAPVFTLPVPSSRIYIVTQRILGFDNTIADVTRRSLDSGPGGERVFPTDILETVYSWLGPGDYLSEISLDAACEFKAELLVWVRHLVTVSTAKYLYGLQNPIALHPHLEDAFWDFYHGLGMLLINIFPRGMTRKAYKGQELPMGSKIIQERIALALALALALKHGWTLCAAPRPKLSFLSVGIVNASTFWILLSIYIFKTECPMLVAVYRECLRLNSDNNSIRVVKEPTLLADRYFLAIHPAAFRASGGGKTLCPGRHYAMNEILALVVLVVLLFDMESPDGGGIEVPKKNNAVLPVHVLQ</sequence>
<evidence type="ECO:0000313" key="3">
    <source>
        <dbReference type="Proteomes" id="UP000193689"/>
    </source>
</evidence>
<keyword evidence="3" id="KW-1185">Reference proteome</keyword>
<keyword evidence="1" id="KW-1133">Transmembrane helix</keyword>
<dbReference type="GeneID" id="63778951"/>
<dbReference type="GO" id="GO:0020037">
    <property type="term" value="F:heme binding"/>
    <property type="evidence" value="ECO:0007669"/>
    <property type="project" value="InterPro"/>
</dbReference>
<feature type="transmembrane region" description="Helical" evidence="1">
    <location>
        <begin position="240"/>
        <end position="260"/>
    </location>
</feature>
<dbReference type="RefSeq" id="XP_040714334.1">
    <property type="nucleotide sequence ID" value="XM_040862739.1"/>
</dbReference>
<reference evidence="2 3" key="1">
    <citation type="submission" date="2016-07" db="EMBL/GenBank/DDBJ databases">
        <title>Pervasive Adenine N6-methylation of Active Genes in Fungi.</title>
        <authorList>
            <consortium name="DOE Joint Genome Institute"/>
            <person name="Mondo S.J."/>
            <person name="Dannebaum R.O."/>
            <person name="Kuo R.C."/>
            <person name="Labutti K."/>
            <person name="Haridas S."/>
            <person name="Kuo A."/>
            <person name="Salamov A."/>
            <person name="Ahrendt S.R."/>
            <person name="Lipzen A."/>
            <person name="Sullivan W."/>
            <person name="Andreopoulos W.B."/>
            <person name="Clum A."/>
            <person name="Lindquist E."/>
            <person name="Daum C."/>
            <person name="Ramamoorthy G.K."/>
            <person name="Gryganskyi A."/>
            <person name="Culley D."/>
            <person name="Magnuson J.K."/>
            <person name="James T.Y."/>
            <person name="O'Malley M.A."/>
            <person name="Stajich J.E."/>
            <person name="Spatafora J.W."/>
            <person name="Visel A."/>
            <person name="Grigoriev I.V."/>
        </authorList>
    </citation>
    <scope>NUCLEOTIDE SEQUENCE [LARGE SCALE GENOMIC DNA]</scope>
    <source>
        <strain evidence="2 3">CBS 129021</strain>
    </source>
</reference>
<comment type="caution">
    <text evidence="2">The sequence shown here is derived from an EMBL/GenBank/DDBJ whole genome shotgun (WGS) entry which is preliminary data.</text>
</comment>
<dbReference type="PANTHER" id="PTHR47582">
    <property type="entry name" value="P450, PUTATIVE (EUROFUNG)-RELATED"/>
    <property type="match status" value="1"/>
</dbReference>
<keyword evidence="1" id="KW-0812">Transmembrane</keyword>
<dbReference type="PANTHER" id="PTHR47582:SF1">
    <property type="entry name" value="P450, PUTATIVE (EUROFUNG)-RELATED"/>
    <property type="match status" value="1"/>
</dbReference>
<organism evidence="2 3">
    <name type="scientific">Pseudomassariella vexata</name>
    <dbReference type="NCBI Taxonomy" id="1141098"/>
    <lineage>
        <taxon>Eukaryota</taxon>
        <taxon>Fungi</taxon>
        <taxon>Dikarya</taxon>
        <taxon>Ascomycota</taxon>
        <taxon>Pezizomycotina</taxon>
        <taxon>Sordariomycetes</taxon>
        <taxon>Xylariomycetidae</taxon>
        <taxon>Amphisphaeriales</taxon>
        <taxon>Pseudomassariaceae</taxon>
        <taxon>Pseudomassariella</taxon>
    </lineage>
</organism>
<dbReference type="InterPro" id="IPR036396">
    <property type="entry name" value="Cyt_P450_sf"/>
</dbReference>
<protein>
    <recommendedName>
        <fullName evidence="4">Cytochrome P450</fullName>
    </recommendedName>
</protein>
<dbReference type="GO" id="GO:0004497">
    <property type="term" value="F:monooxygenase activity"/>
    <property type="evidence" value="ECO:0007669"/>
    <property type="project" value="InterPro"/>
</dbReference>